<keyword evidence="3" id="KW-1185">Reference proteome</keyword>
<sequence>MPLPSARKGHHFSLYRLIPLAMRGFYLVLIMTTNFWTRFVGWLAGNPRLEMGEIAPPAIATTTAGGGTVNGDTALKLSAVWACVRLRSQTIASLPLHLRDNTKRTASTHPLYRLLHDAPNADMTASEFWEAMVASLDLWGNAYAHITRLGDTVVSLNVLNPERISVHRSKSGVITYQDDKTRQSYTDTEILHIKGFTLDGLIGLSPLRHQAGVMGAQIDANDAANEEFRNSLKVGGFLKTGEQVLTPQQRTDFQRALSDFRKPENSGKWMLLEAGMDVASAASIKINPADAQLLESRCFGIEEICRTFGVPPQLIHHTDKASSWASSAEQMNLAFLMYSLRPTLVRIEQAIVRKLLTPAERSKYTPKFSVEGLLRADSQGRANFYTSALQNGWMTRNEIRSLEDLPPVEGADQLTVQLNLTDLAKLGQEPTET</sequence>
<keyword evidence="1" id="KW-0472">Membrane</keyword>
<dbReference type="Gene3D" id="3.40.140.120">
    <property type="match status" value="1"/>
</dbReference>
<organism evidence="2 3">
    <name type="scientific">Moraxella cuniculi DSM 21768</name>
    <dbReference type="NCBI Taxonomy" id="1122245"/>
    <lineage>
        <taxon>Bacteria</taxon>
        <taxon>Pseudomonadati</taxon>
        <taxon>Pseudomonadota</taxon>
        <taxon>Gammaproteobacteria</taxon>
        <taxon>Moraxellales</taxon>
        <taxon>Moraxellaceae</taxon>
        <taxon>Moraxella</taxon>
    </lineage>
</organism>
<name>A0A1N7G6T6_9GAMM</name>
<keyword evidence="1" id="KW-0812">Transmembrane</keyword>
<dbReference type="Pfam" id="PF04860">
    <property type="entry name" value="Phage_portal"/>
    <property type="match status" value="1"/>
</dbReference>
<dbReference type="Gene3D" id="1.20.1270.210">
    <property type="match status" value="1"/>
</dbReference>
<gene>
    <name evidence="2" type="ORF">SAMN02745664_12425</name>
</gene>
<evidence type="ECO:0000256" key="1">
    <source>
        <dbReference type="SAM" id="Phobius"/>
    </source>
</evidence>
<dbReference type="InterPro" id="IPR006427">
    <property type="entry name" value="Portal_HK97"/>
</dbReference>
<dbReference type="Proteomes" id="UP000187495">
    <property type="component" value="Unassembled WGS sequence"/>
</dbReference>
<evidence type="ECO:0000313" key="3">
    <source>
        <dbReference type="Proteomes" id="UP000187495"/>
    </source>
</evidence>
<dbReference type="NCBIfam" id="TIGR01537">
    <property type="entry name" value="portal_HK97"/>
    <property type="match status" value="1"/>
</dbReference>
<dbReference type="AlphaFoldDB" id="A0A1N7G6T6"/>
<feature type="transmembrane region" description="Helical" evidence="1">
    <location>
        <begin position="20"/>
        <end position="44"/>
    </location>
</feature>
<dbReference type="EMBL" id="FTNU01000024">
    <property type="protein sequence ID" value="SIS08320.1"/>
    <property type="molecule type" value="Genomic_DNA"/>
</dbReference>
<dbReference type="Gene3D" id="3.30.1120.70">
    <property type="match status" value="1"/>
</dbReference>
<reference evidence="3" key="1">
    <citation type="submission" date="2017-01" db="EMBL/GenBank/DDBJ databases">
        <authorList>
            <person name="Varghese N."/>
            <person name="Submissions S."/>
        </authorList>
    </citation>
    <scope>NUCLEOTIDE SEQUENCE [LARGE SCALE GENOMIC DNA]</scope>
    <source>
        <strain evidence="3">DSM 21768</strain>
    </source>
</reference>
<evidence type="ECO:0000313" key="2">
    <source>
        <dbReference type="EMBL" id="SIS08320.1"/>
    </source>
</evidence>
<protein>
    <submittedName>
        <fullName evidence="2">Phage portal protein, HK97 family</fullName>
    </submittedName>
</protein>
<keyword evidence="1" id="KW-1133">Transmembrane helix</keyword>
<dbReference type="STRING" id="34061.B0189_08630"/>
<accession>A0A1N7G6T6</accession>
<proteinExistence type="predicted"/>
<dbReference type="InterPro" id="IPR006944">
    <property type="entry name" value="Phage/GTA_portal"/>
</dbReference>